<dbReference type="GO" id="GO:0004034">
    <property type="term" value="F:aldose 1-epimerase activity"/>
    <property type="evidence" value="ECO:0007669"/>
    <property type="project" value="UniProtKB-EC"/>
</dbReference>
<gene>
    <name evidence="12" type="ORF">HNR50_003322</name>
</gene>
<sequence length="344" mass="38903">MKVENFDFGTTKEGEKVSGIRINNEKGLEMALISYGATLTSLKMTDRKGKQEECLLGFGSVSDYEKQDAFIGATIGRVGNRIGKAAYVLDGKEYKLSVNDQGCNHLHGGAKGYDKVIWNIEALKETDRTGVRCTYLSRDGEENYPGNLEVEVIYWLTADNELIMDYKAVTDKRTPVNLTNHAYWNLSGEHRETIHDHYLQIEAESYLPVDEVSIPTGEIRKVEGTPFDFRKLKQIGPDLEKSQGFDHNFNLSAEKKETPSNRIYLEHRGSGRAMEILTTEPGVQFYSGNFLGGLKQMGLDTHYALCLETQMYPDSVNRKDFPSIILNPGEVYRHTTIHKFSHIK</sequence>
<comment type="similarity">
    <text evidence="3 8">Belongs to the aldose epimerase family.</text>
</comment>
<comment type="catalytic activity">
    <reaction evidence="1 8">
        <text>alpha-D-glucose = beta-D-glucose</text>
        <dbReference type="Rhea" id="RHEA:10264"/>
        <dbReference type="ChEBI" id="CHEBI:15903"/>
        <dbReference type="ChEBI" id="CHEBI:17925"/>
        <dbReference type="EC" id="5.1.3.3"/>
    </reaction>
</comment>
<evidence type="ECO:0000256" key="3">
    <source>
        <dbReference type="ARBA" id="ARBA00006206"/>
    </source>
</evidence>
<evidence type="ECO:0000256" key="11">
    <source>
        <dbReference type="PIRSR" id="PIRSR005096-3"/>
    </source>
</evidence>
<organism evidence="12 13">
    <name type="scientific">Spirochaeta isovalerica</name>
    <dbReference type="NCBI Taxonomy" id="150"/>
    <lineage>
        <taxon>Bacteria</taxon>
        <taxon>Pseudomonadati</taxon>
        <taxon>Spirochaetota</taxon>
        <taxon>Spirochaetia</taxon>
        <taxon>Spirochaetales</taxon>
        <taxon>Spirochaetaceae</taxon>
        <taxon>Spirochaeta</taxon>
    </lineage>
</organism>
<keyword evidence="6 8" id="KW-0413">Isomerase</keyword>
<evidence type="ECO:0000256" key="2">
    <source>
        <dbReference type="ARBA" id="ARBA00005028"/>
    </source>
</evidence>
<evidence type="ECO:0000256" key="5">
    <source>
        <dbReference type="ARBA" id="ARBA00014165"/>
    </source>
</evidence>
<dbReference type="UniPathway" id="UPA00242"/>
<reference evidence="12 13" key="1">
    <citation type="submission" date="2020-08" db="EMBL/GenBank/DDBJ databases">
        <title>Genomic Encyclopedia of Type Strains, Phase IV (KMG-IV): sequencing the most valuable type-strain genomes for metagenomic binning, comparative biology and taxonomic classification.</title>
        <authorList>
            <person name="Goeker M."/>
        </authorList>
    </citation>
    <scope>NUCLEOTIDE SEQUENCE [LARGE SCALE GENOMIC DNA]</scope>
    <source>
        <strain evidence="12 13">DSM 2461</strain>
    </source>
</reference>
<dbReference type="PROSITE" id="PS00545">
    <property type="entry name" value="ALDOSE_1_EPIMERASE"/>
    <property type="match status" value="1"/>
</dbReference>
<dbReference type="SUPFAM" id="SSF74650">
    <property type="entry name" value="Galactose mutarotase-like"/>
    <property type="match status" value="1"/>
</dbReference>
<dbReference type="EC" id="5.1.3.3" evidence="4 8"/>
<evidence type="ECO:0000256" key="7">
    <source>
        <dbReference type="ARBA" id="ARBA00023277"/>
    </source>
</evidence>
<dbReference type="GO" id="GO:0033499">
    <property type="term" value="P:galactose catabolic process via UDP-galactose, Leloir pathway"/>
    <property type="evidence" value="ECO:0007669"/>
    <property type="project" value="TreeGrafter"/>
</dbReference>
<accession>A0A841RH53</accession>
<evidence type="ECO:0000256" key="6">
    <source>
        <dbReference type="ARBA" id="ARBA00023235"/>
    </source>
</evidence>
<evidence type="ECO:0000313" key="13">
    <source>
        <dbReference type="Proteomes" id="UP000587760"/>
    </source>
</evidence>
<evidence type="ECO:0000256" key="10">
    <source>
        <dbReference type="PIRSR" id="PIRSR005096-2"/>
    </source>
</evidence>
<dbReference type="Gene3D" id="2.70.98.10">
    <property type="match status" value="1"/>
</dbReference>
<dbReference type="GO" id="GO:0006006">
    <property type="term" value="P:glucose metabolic process"/>
    <property type="evidence" value="ECO:0007669"/>
    <property type="project" value="TreeGrafter"/>
</dbReference>
<feature type="binding site" evidence="11">
    <location>
        <begin position="181"/>
        <end position="183"/>
    </location>
    <ligand>
        <name>beta-D-galactose</name>
        <dbReference type="ChEBI" id="CHEBI:27667"/>
    </ligand>
</feature>
<dbReference type="EMBL" id="JACHGJ010000007">
    <property type="protein sequence ID" value="MBB6481642.1"/>
    <property type="molecule type" value="Genomic_DNA"/>
</dbReference>
<keyword evidence="13" id="KW-1185">Reference proteome</keyword>
<evidence type="ECO:0000313" key="12">
    <source>
        <dbReference type="EMBL" id="MBB6481642.1"/>
    </source>
</evidence>
<dbReference type="Pfam" id="PF01263">
    <property type="entry name" value="Aldose_epim"/>
    <property type="match status" value="1"/>
</dbReference>
<dbReference type="InterPro" id="IPR014718">
    <property type="entry name" value="GH-type_carb-bd"/>
</dbReference>
<protein>
    <recommendedName>
        <fullName evidence="5 8">Aldose 1-epimerase</fullName>
        <ecNumber evidence="4 8">5.1.3.3</ecNumber>
    </recommendedName>
</protein>
<evidence type="ECO:0000256" key="8">
    <source>
        <dbReference type="PIRNR" id="PIRNR005096"/>
    </source>
</evidence>
<comment type="pathway">
    <text evidence="2 8">Carbohydrate metabolism; hexose metabolism.</text>
</comment>
<dbReference type="InterPro" id="IPR011013">
    <property type="entry name" value="Gal_mutarotase_sf_dom"/>
</dbReference>
<keyword evidence="7 8" id="KW-0119">Carbohydrate metabolism</keyword>
<dbReference type="Proteomes" id="UP000587760">
    <property type="component" value="Unassembled WGS sequence"/>
</dbReference>
<dbReference type="GO" id="GO:0030246">
    <property type="term" value="F:carbohydrate binding"/>
    <property type="evidence" value="ECO:0007669"/>
    <property type="project" value="InterPro"/>
</dbReference>
<name>A0A841RH53_9SPIO</name>
<feature type="binding site" evidence="10">
    <location>
        <position position="246"/>
    </location>
    <ligand>
        <name>beta-D-galactose</name>
        <dbReference type="ChEBI" id="CHEBI:27667"/>
    </ligand>
</feature>
<feature type="binding site" evidence="11">
    <location>
        <begin position="80"/>
        <end position="81"/>
    </location>
    <ligand>
        <name>beta-D-galactose</name>
        <dbReference type="ChEBI" id="CHEBI:27667"/>
    </ligand>
</feature>
<feature type="active site" description="Proton acceptor" evidence="9">
    <location>
        <position position="308"/>
    </location>
</feature>
<dbReference type="InterPro" id="IPR015443">
    <property type="entry name" value="Aldose_1-epimerase"/>
</dbReference>
<dbReference type="CDD" id="cd09019">
    <property type="entry name" value="galactose_mutarotase_like"/>
    <property type="match status" value="1"/>
</dbReference>
<evidence type="ECO:0000256" key="4">
    <source>
        <dbReference type="ARBA" id="ARBA00013185"/>
    </source>
</evidence>
<dbReference type="PANTHER" id="PTHR10091">
    <property type="entry name" value="ALDOSE-1-EPIMERASE"/>
    <property type="match status" value="1"/>
</dbReference>
<dbReference type="RefSeq" id="WP_184747879.1">
    <property type="nucleotide sequence ID" value="NZ_JACHGJ010000007.1"/>
</dbReference>
<dbReference type="PANTHER" id="PTHR10091:SF0">
    <property type="entry name" value="GALACTOSE MUTAROTASE"/>
    <property type="match status" value="1"/>
</dbReference>
<feature type="active site" description="Proton donor" evidence="9">
    <location>
        <position position="181"/>
    </location>
</feature>
<evidence type="ECO:0000256" key="1">
    <source>
        <dbReference type="ARBA" id="ARBA00001614"/>
    </source>
</evidence>
<dbReference type="InterPro" id="IPR018052">
    <property type="entry name" value="Ald1_epimerase_CS"/>
</dbReference>
<dbReference type="AlphaFoldDB" id="A0A841RH53"/>
<evidence type="ECO:0000256" key="9">
    <source>
        <dbReference type="PIRSR" id="PIRSR005096-1"/>
    </source>
</evidence>
<dbReference type="PIRSF" id="PIRSF005096">
    <property type="entry name" value="GALM"/>
    <property type="match status" value="1"/>
</dbReference>
<proteinExistence type="inferred from homology"/>
<comment type="caution">
    <text evidence="12">The sequence shown here is derived from an EMBL/GenBank/DDBJ whole genome shotgun (WGS) entry which is preliminary data.</text>
</comment>
<dbReference type="InterPro" id="IPR047215">
    <property type="entry name" value="Galactose_mutarotase-like"/>
</dbReference>
<dbReference type="NCBIfam" id="NF008277">
    <property type="entry name" value="PRK11055.1"/>
    <property type="match status" value="1"/>
</dbReference>
<dbReference type="InterPro" id="IPR008183">
    <property type="entry name" value="Aldose_1/G6P_1-epimerase"/>
</dbReference>